<dbReference type="OrthoDB" id="2067910at2"/>
<name>D9S2X4_THEOJ</name>
<dbReference type="HOGENOM" id="CLU_653232_0_0_9"/>
<dbReference type="Pfam" id="PF07581">
    <property type="entry name" value="Glug"/>
    <property type="match status" value="1"/>
</dbReference>
<evidence type="ECO:0000313" key="2">
    <source>
        <dbReference type="EMBL" id="ADL07751.1"/>
    </source>
</evidence>
<dbReference type="RefSeq" id="WP_013275791.1">
    <property type="nucleotide sequence ID" value="NC_014377.1"/>
</dbReference>
<dbReference type="Gene3D" id="2.160.20.110">
    <property type="match status" value="1"/>
</dbReference>
<reference evidence="2 3" key="1">
    <citation type="journal article" date="2010" name="Stand. Genomic Sci.">
        <title>Complete genome sequence of Thermosediminibacter oceani type strain (JW/IW-1228P).</title>
        <authorList>
            <person name="Pitluck S."/>
            <person name="Yasawong M."/>
            <person name="Munk C."/>
            <person name="Nolan M."/>
            <person name="Lapidus A."/>
            <person name="Lucas S."/>
            <person name="Glavina Del Rio T."/>
            <person name="Tice H."/>
            <person name="Cheng J.F."/>
            <person name="Bruce D."/>
            <person name="Detter C."/>
            <person name="Tapia R."/>
            <person name="Han C."/>
            <person name="Goodwin L."/>
            <person name="Liolios K."/>
            <person name="Ivanova N."/>
            <person name="Mavromatis K."/>
            <person name="Mikhailova N."/>
            <person name="Pati A."/>
            <person name="Chen A."/>
            <person name="Palaniappan K."/>
            <person name="Land M."/>
            <person name="Hauser L."/>
            <person name="Chang Y.J."/>
            <person name="Jeffries C.D."/>
            <person name="Rohde M."/>
            <person name="Spring S."/>
            <person name="Sikorski J."/>
            <person name="Goker M."/>
            <person name="Woyke T."/>
            <person name="Bristow J."/>
            <person name="Eisen J.A."/>
            <person name="Markowitz V."/>
            <person name="Hugenholtz P."/>
            <person name="Kyrpides N.C."/>
            <person name="Klenk H.P."/>
        </authorList>
    </citation>
    <scope>NUCLEOTIDE SEQUENCE [LARGE SCALE GENOMIC DNA]</scope>
    <source>
        <strain evidence="3">ATCC BAA-1034 / DSM 16646 / JW/IW-1228P</strain>
    </source>
</reference>
<sequence>MLGSGTQTDPYRIQTPADLNAVRNNLSAYYELANDLDMAGFGNFTPIGTSSSPFTGHFDGKGYKILNLTINVSAANVGLFGYINNGGIVQNLGLENCNITGNAVNYVGGIVGYLYNGTVQNCYTKGSIIGQYGIGGIVGWFNIGIIRNCFSRASVTGKGRVGGLLGHGVSANAVVEKCYSTGLVTVTPDPNNYNGGLVGSYTVTPPVFDSYWDIETSGQTISAGGIGKTTAEMKNQSTYVNWDFANVWGINGDYPYLRIFGVPGKSGNITITSFIETISSDTSKLIKGNKTGQSFINKFYSSTSKSTKKYISSFIKPIYSSVEKQVRTVISRKVDLTSYILPINGKIERKIKSNKVNIAYIKHIFSSIFAKLPLLFSGGKARVFYFENLSHAGTIENLSRTGKLENLSKAWWIE</sequence>
<dbReference type="Proteomes" id="UP000000272">
    <property type="component" value="Chromosome"/>
</dbReference>
<protein>
    <recommendedName>
        <fullName evidence="1">GLUG domain-containing protein</fullName>
    </recommendedName>
</protein>
<dbReference type="InterPro" id="IPR011493">
    <property type="entry name" value="GLUG"/>
</dbReference>
<dbReference type="AlphaFoldDB" id="D9S2X4"/>
<accession>D9S2X4</accession>
<organism evidence="2 3">
    <name type="scientific">Thermosediminibacter oceani (strain ATCC BAA-1034 / DSM 16646 / JW/IW-1228P)</name>
    <dbReference type="NCBI Taxonomy" id="555079"/>
    <lineage>
        <taxon>Bacteria</taxon>
        <taxon>Bacillati</taxon>
        <taxon>Bacillota</taxon>
        <taxon>Clostridia</taxon>
        <taxon>Thermosediminibacterales</taxon>
        <taxon>Thermosediminibacteraceae</taxon>
        <taxon>Thermosediminibacter</taxon>
    </lineage>
</organism>
<keyword evidence="3" id="KW-1185">Reference proteome</keyword>
<proteinExistence type="predicted"/>
<dbReference type="KEGG" id="toc:Toce_0989"/>
<dbReference type="STRING" id="555079.Toce_0989"/>
<evidence type="ECO:0000313" key="3">
    <source>
        <dbReference type="Proteomes" id="UP000000272"/>
    </source>
</evidence>
<gene>
    <name evidence="2" type="ordered locus">Toce_0989</name>
</gene>
<feature type="domain" description="GLUG" evidence="1">
    <location>
        <begin position="105"/>
        <end position="129"/>
    </location>
</feature>
<dbReference type="eggNOG" id="COG5492">
    <property type="taxonomic scope" value="Bacteria"/>
</dbReference>
<dbReference type="EMBL" id="CP002131">
    <property type="protein sequence ID" value="ADL07751.1"/>
    <property type="molecule type" value="Genomic_DNA"/>
</dbReference>
<evidence type="ECO:0000259" key="1">
    <source>
        <dbReference type="Pfam" id="PF07581"/>
    </source>
</evidence>